<dbReference type="InterPro" id="IPR050109">
    <property type="entry name" value="HTH-type_TetR-like_transc_reg"/>
</dbReference>
<protein>
    <submittedName>
        <fullName evidence="6">AcrR family transcriptional regulator</fullName>
    </submittedName>
</protein>
<comment type="caution">
    <text evidence="6">The sequence shown here is derived from an EMBL/GenBank/DDBJ whole genome shotgun (WGS) entry which is preliminary data.</text>
</comment>
<evidence type="ECO:0000313" key="6">
    <source>
        <dbReference type="EMBL" id="NIJ11476.1"/>
    </source>
</evidence>
<evidence type="ECO:0000256" key="1">
    <source>
        <dbReference type="ARBA" id="ARBA00023015"/>
    </source>
</evidence>
<dbReference type="PANTHER" id="PTHR30055:SF234">
    <property type="entry name" value="HTH-TYPE TRANSCRIPTIONAL REGULATOR BETI"/>
    <property type="match status" value="1"/>
</dbReference>
<dbReference type="PROSITE" id="PS50977">
    <property type="entry name" value="HTH_TETR_2"/>
    <property type="match status" value="1"/>
</dbReference>
<keyword evidence="1" id="KW-0805">Transcription regulation</keyword>
<reference evidence="6 7" key="1">
    <citation type="submission" date="2020-03" db="EMBL/GenBank/DDBJ databases">
        <title>Sequencing the genomes of 1000 actinobacteria strains.</title>
        <authorList>
            <person name="Klenk H.-P."/>
        </authorList>
    </citation>
    <scope>NUCLEOTIDE SEQUENCE [LARGE SCALE GENOMIC DNA]</scope>
    <source>
        <strain evidence="6 7">DSM 45685</strain>
    </source>
</reference>
<dbReference type="Pfam" id="PF00440">
    <property type="entry name" value="TetR_N"/>
    <property type="match status" value="1"/>
</dbReference>
<dbReference type="EMBL" id="JAAOYM010000001">
    <property type="protein sequence ID" value="NIJ11476.1"/>
    <property type="molecule type" value="Genomic_DNA"/>
</dbReference>
<dbReference type="GO" id="GO:0003700">
    <property type="term" value="F:DNA-binding transcription factor activity"/>
    <property type="evidence" value="ECO:0007669"/>
    <property type="project" value="TreeGrafter"/>
</dbReference>
<name>A0A7X5UP19_9PSEU</name>
<dbReference type="GO" id="GO:0000976">
    <property type="term" value="F:transcription cis-regulatory region binding"/>
    <property type="evidence" value="ECO:0007669"/>
    <property type="project" value="TreeGrafter"/>
</dbReference>
<proteinExistence type="predicted"/>
<evidence type="ECO:0000256" key="2">
    <source>
        <dbReference type="ARBA" id="ARBA00023125"/>
    </source>
</evidence>
<dbReference type="InterPro" id="IPR001647">
    <property type="entry name" value="HTH_TetR"/>
</dbReference>
<gene>
    <name evidence="6" type="ORF">FHU38_001820</name>
</gene>
<feature type="domain" description="HTH tetR-type" evidence="5">
    <location>
        <begin position="13"/>
        <end position="73"/>
    </location>
</feature>
<sequence length="217" mass="24113">MVEQRGLRERKKVTTRRLLATVALDLFEERGFDNVQVAEIAAAAQVSKKTVFNYFEVKEDLVLGSGKHHITEPATVVRERPPGQTPHAAIREYLLTALAERQPMTGLTDHPDIPRIQRLVRTTPALAVRQMQYREQSRQLLATALVEEGASALSAELMATQILGAQQVVIAEIGRRVSAGEKPDDVYPDAVTVTRHAFRWLERGLGDTLRRPASSGD</sequence>
<dbReference type="PRINTS" id="PR00455">
    <property type="entry name" value="HTHTETR"/>
</dbReference>
<organism evidence="6 7">
    <name type="scientific">Saccharomonospora amisosensis</name>
    <dbReference type="NCBI Taxonomy" id="1128677"/>
    <lineage>
        <taxon>Bacteria</taxon>
        <taxon>Bacillati</taxon>
        <taxon>Actinomycetota</taxon>
        <taxon>Actinomycetes</taxon>
        <taxon>Pseudonocardiales</taxon>
        <taxon>Pseudonocardiaceae</taxon>
        <taxon>Saccharomonospora</taxon>
    </lineage>
</organism>
<evidence type="ECO:0000259" key="5">
    <source>
        <dbReference type="PROSITE" id="PS50977"/>
    </source>
</evidence>
<dbReference type="SUPFAM" id="SSF46689">
    <property type="entry name" value="Homeodomain-like"/>
    <property type="match status" value="1"/>
</dbReference>
<keyword evidence="3" id="KW-0804">Transcription</keyword>
<evidence type="ECO:0000256" key="3">
    <source>
        <dbReference type="ARBA" id="ARBA00023163"/>
    </source>
</evidence>
<dbReference type="Gene3D" id="1.10.357.10">
    <property type="entry name" value="Tetracycline Repressor, domain 2"/>
    <property type="match status" value="1"/>
</dbReference>
<dbReference type="PANTHER" id="PTHR30055">
    <property type="entry name" value="HTH-TYPE TRANSCRIPTIONAL REGULATOR RUTR"/>
    <property type="match status" value="1"/>
</dbReference>
<dbReference type="AlphaFoldDB" id="A0A7X5UP19"/>
<dbReference type="Proteomes" id="UP000545493">
    <property type="component" value="Unassembled WGS sequence"/>
</dbReference>
<feature type="DNA-binding region" description="H-T-H motif" evidence="4">
    <location>
        <begin position="36"/>
        <end position="55"/>
    </location>
</feature>
<dbReference type="Gene3D" id="1.10.10.60">
    <property type="entry name" value="Homeodomain-like"/>
    <property type="match status" value="1"/>
</dbReference>
<keyword evidence="7" id="KW-1185">Reference proteome</keyword>
<dbReference type="InterPro" id="IPR009057">
    <property type="entry name" value="Homeodomain-like_sf"/>
</dbReference>
<dbReference type="RefSeq" id="WP_167168849.1">
    <property type="nucleotide sequence ID" value="NZ_JAAOYM010000001.1"/>
</dbReference>
<evidence type="ECO:0000313" key="7">
    <source>
        <dbReference type="Proteomes" id="UP000545493"/>
    </source>
</evidence>
<evidence type="ECO:0000256" key="4">
    <source>
        <dbReference type="PROSITE-ProRule" id="PRU00335"/>
    </source>
</evidence>
<keyword evidence="2 4" id="KW-0238">DNA-binding</keyword>
<accession>A0A7X5UP19</accession>